<dbReference type="Pfam" id="PF02661">
    <property type="entry name" value="Fic"/>
    <property type="match status" value="1"/>
</dbReference>
<comment type="catalytic activity">
    <reaction evidence="6">
        <text>L-threonyl-[protein] + ATP = 3-O-(5'-adenylyl)-L-threonyl-[protein] + diphosphate</text>
        <dbReference type="Rhea" id="RHEA:54292"/>
        <dbReference type="Rhea" id="RHEA-COMP:11060"/>
        <dbReference type="Rhea" id="RHEA-COMP:13847"/>
        <dbReference type="ChEBI" id="CHEBI:30013"/>
        <dbReference type="ChEBI" id="CHEBI:30616"/>
        <dbReference type="ChEBI" id="CHEBI:33019"/>
        <dbReference type="ChEBI" id="CHEBI:138113"/>
        <dbReference type="EC" id="2.7.7.108"/>
    </reaction>
</comment>
<geneLocation type="plasmid" evidence="10">
    <name>pMTY18780-4</name>
</geneLocation>
<feature type="compositionally biased region" description="Polar residues" evidence="8">
    <location>
        <begin position="311"/>
        <end position="321"/>
    </location>
</feature>
<dbReference type="GO" id="GO:0070733">
    <property type="term" value="F:AMPylase activity"/>
    <property type="evidence" value="ECO:0007669"/>
    <property type="project" value="UniProtKB-EC"/>
</dbReference>
<feature type="domain" description="Fido" evidence="9">
    <location>
        <begin position="52"/>
        <end position="204"/>
    </location>
</feature>
<feature type="region of interest" description="Disordered" evidence="8">
    <location>
        <begin position="305"/>
        <end position="337"/>
    </location>
</feature>
<keyword evidence="4" id="KW-0067">ATP-binding</keyword>
<evidence type="ECO:0000256" key="2">
    <source>
        <dbReference type="ARBA" id="ARBA00022695"/>
    </source>
</evidence>
<dbReference type="Gene3D" id="1.10.3290.10">
    <property type="entry name" value="Fido-like domain"/>
    <property type="match status" value="1"/>
</dbReference>
<dbReference type="Proteomes" id="UP000486847">
    <property type="component" value="Unassembled WGS sequence"/>
</dbReference>
<dbReference type="PANTHER" id="PTHR39560:SF1">
    <property type="entry name" value="PROTEIN ADENYLYLTRANSFERASE FIC-RELATED"/>
    <property type="match status" value="1"/>
</dbReference>
<evidence type="ECO:0000313" key="12">
    <source>
        <dbReference type="EMBL" id="MDR6046569.1"/>
    </source>
</evidence>
<dbReference type="PROSITE" id="PS51459">
    <property type="entry name" value="FIDO"/>
    <property type="match status" value="1"/>
</dbReference>
<dbReference type="SUPFAM" id="SSF140931">
    <property type="entry name" value="Fic-like"/>
    <property type="match status" value="1"/>
</dbReference>
<dbReference type="InterPro" id="IPR036597">
    <property type="entry name" value="Fido-like_dom_sf"/>
</dbReference>
<evidence type="ECO:0000313" key="15">
    <source>
        <dbReference type="Proteomes" id="UP000486847"/>
    </source>
</evidence>
<evidence type="ECO:0000313" key="16">
    <source>
        <dbReference type="Proteomes" id="UP000509260"/>
    </source>
</evidence>
<organism evidence="13 15">
    <name type="scientific">Escherichia coli</name>
    <dbReference type="NCBI Taxonomy" id="562"/>
    <lineage>
        <taxon>Bacteria</taxon>
        <taxon>Pseudomonadati</taxon>
        <taxon>Pseudomonadota</taxon>
        <taxon>Gammaproteobacteria</taxon>
        <taxon>Enterobacterales</taxon>
        <taxon>Enterobacteriaceae</taxon>
        <taxon>Escherichia</taxon>
    </lineage>
</organism>
<evidence type="ECO:0000256" key="5">
    <source>
        <dbReference type="ARBA" id="ARBA00034531"/>
    </source>
</evidence>
<evidence type="ECO:0000313" key="17">
    <source>
        <dbReference type="Proteomes" id="UP001247581"/>
    </source>
</evidence>
<protein>
    <recommendedName>
        <fullName evidence="5">protein adenylyltransferase</fullName>
        <ecNumber evidence="5">2.7.7.108</ecNumber>
    </recommendedName>
</protein>
<evidence type="ECO:0000256" key="7">
    <source>
        <dbReference type="ARBA" id="ARBA00048696"/>
    </source>
</evidence>
<dbReference type="EMBL" id="AP023201">
    <property type="protein sequence ID" value="BCG39848.1"/>
    <property type="molecule type" value="Genomic_DNA"/>
</dbReference>
<dbReference type="PANTHER" id="PTHR39560">
    <property type="entry name" value="PROTEIN ADENYLYLTRANSFERASE FIC-RELATED"/>
    <property type="match status" value="1"/>
</dbReference>
<evidence type="ECO:0000256" key="1">
    <source>
        <dbReference type="ARBA" id="ARBA00022679"/>
    </source>
</evidence>
<accession>A0A234ISG9</accession>
<evidence type="ECO:0000256" key="8">
    <source>
        <dbReference type="SAM" id="MobiDB-lite"/>
    </source>
</evidence>
<geneLocation type="plasmid" evidence="16">
    <name>pmty18780-4 dna</name>
</geneLocation>
<keyword evidence="10" id="KW-0614">Plasmid</keyword>
<proteinExistence type="predicted"/>
<dbReference type="Proteomes" id="UP001247581">
    <property type="component" value="Unassembled WGS sequence"/>
</dbReference>
<reference evidence="12 17" key="4">
    <citation type="submission" date="2022-07" db="EMBL/GenBank/DDBJ databases">
        <title>The wastewater resistome of Residential Aged Care Facilities indicates a role of antimicrobial stewardship in reducing resistance.</title>
        <authorList>
            <person name="Sapula S."/>
            <person name="Hart B.J."/>
            <person name="Henrietta V."/>
            <person name="Amsalu A."/>
            <person name="Jon W."/>
            <person name="Siderius N."/>
            <person name="Nguyen L."/>
            <person name="Turnidge J."/>
            <person name="Gerber C."/>
        </authorList>
    </citation>
    <scope>NUCLEOTIDE SEQUENCE [LARGE SCALE GENOMIC DNA]</scope>
    <source>
        <strain evidence="12 17">ECA685</strain>
    </source>
</reference>
<evidence type="ECO:0000259" key="9">
    <source>
        <dbReference type="PROSITE" id="PS51459"/>
    </source>
</evidence>
<evidence type="ECO:0000313" key="13">
    <source>
        <dbReference type="EMBL" id="MTE91375.1"/>
    </source>
</evidence>
<evidence type="ECO:0000313" key="11">
    <source>
        <dbReference type="EMBL" id="EAC1532948.1"/>
    </source>
</evidence>
<dbReference type="GO" id="GO:0005524">
    <property type="term" value="F:ATP binding"/>
    <property type="evidence" value="ECO:0007669"/>
    <property type="project" value="UniProtKB-KW"/>
</dbReference>
<dbReference type="RefSeq" id="WP_003019728.1">
    <property type="nucleotide sequence ID" value="NZ_BFPM01000222.1"/>
</dbReference>
<evidence type="ECO:0000313" key="10">
    <source>
        <dbReference type="EMBL" id="BCG39848.1"/>
    </source>
</evidence>
<dbReference type="Proteomes" id="UP000509260">
    <property type="component" value="Plasmid pMTY18780-4"/>
</dbReference>
<dbReference type="Pfam" id="PF18790">
    <property type="entry name" value="KfrB"/>
    <property type="match status" value="1"/>
</dbReference>
<keyword evidence="3" id="KW-0547">Nucleotide-binding</keyword>
<dbReference type="AlphaFoldDB" id="A0A234ISG9"/>
<name>A0A234ISG9_ECOLX</name>
<evidence type="ECO:0000256" key="4">
    <source>
        <dbReference type="ARBA" id="ARBA00022840"/>
    </source>
</evidence>
<reference evidence="11 14" key="1">
    <citation type="submission" date="2018-10" db="EMBL/GenBank/DDBJ databases">
        <authorList>
            <consortium name="NARMS: The National Antimicrobial Resistance Monitoring System"/>
        </authorList>
    </citation>
    <scope>NUCLEOTIDE SEQUENCE [LARGE SCALE GENOMIC DNA]</scope>
    <source>
        <strain evidence="11 14">CVM N17EC1330</strain>
    </source>
</reference>
<gene>
    <name evidence="11" type="ORF">D9J61_13065</name>
    <name evidence="13" type="ORF">F9B07_21645</name>
    <name evidence="12" type="ORF">NQD80_12240</name>
    <name evidence="10" type="ORF">TUM18780_50100</name>
</gene>
<dbReference type="Proteomes" id="UP000382540">
    <property type="component" value="Unassembled WGS sequence"/>
</dbReference>
<reference evidence="13 15" key="2">
    <citation type="submission" date="2019-10" db="EMBL/GenBank/DDBJ databases">
        <title>Comparative genomic analysis of antimicrobial resistant Escherichia coli of diverse origin.</title>
        <authorList>
            <person name="Ghatak S."/>
            <person name="Milton A.P."/>
            <person name="Rhetso K."/>
            <person name="Purkait D."/>
            <person name="Das S."/>
            <person name="Puro K.-U."/>
            <person name="Shakuntala I."/>
            <person name="Sen A."/>
            <person name="Sanjukta R."/>
            <person name="Priya G.B."/>
            <person name="Mawlong M."/>
            <person name="Lyngdoh V."/>
            <person name="Rynghang J."/>
            <person name="Mawphlang B.L."/>
        </authorList>
    </citation>
    <scope>NUCLEOTIDE SEQUENCE [LARGE SCALE GENOMIC DNA]</scope>
    <source>
        <strain evidence="13 15">SE161</strain>
    </source>
</reference>
<dbReference type="InterPro" id="IPR003812">
    <property type="entry name" value="Fido"/>
</dbReference>
<evidence type="ECO:0000256" key="6">
    <source>
        <dbReference type="ARBA" id="ARBA00047939"/>
    </source>
</evidence>
<evidence type="ECO:0000256" key="3">
    <source>
        <dbReference type="ARBA" id="ARBA00022741"/>
    </source>
</evidence>
<keyword evidence="2" id="KW-0548">Nucleotidyltransferase</keyword>
<dbReference type="GO" id="GO:0051302">
    <property type="term" value="P:regulation of cell division"/>
    <property type="evidence" value="ECO:0007669"/>
    <property type="project" value="TreeGrafter"/>
</dbReference>
<sequence length="337" mass="38203">MSDKKDPYLYPGTDTLINNAGIRDKKQLEEFERDTVALNLSQLEESPIIGPFDKQRLKETHKRIFNGIYPWAGEFRENTGMMVKERLGNQVMYADSAYIEPELSKLFLSMEKEQFFHGMDPEKFSERLGHYYGELDALHPFREGNSRTLRQFTSDLALNAGMNLDWSMVAADDDARRKLYLARDVAVINADSSMLADIIKIAVSPIPTQTVDDNTRSNTDMSKQRVLVMNGQRVLQSEEAGKWKNDNVDKAGSIKPGIYPLYLSKGPDKASSYNGPILHADKQSVYQQVGKQIFKHDRQNFDKLPEVGTEKSISYDQTSGKAQVAAATEKQGRKFSR</sequence>
<dbReference type="EMBL" id="JANIDP010000030">
    <property type="protein sequence ID" value="MDR6046569.1"/>
    <property type="molecule type" value="Genomic_DNA"/>
</dbReference>
<dbReference type="EMBL" id="WCEW01000033">
    <property type="protein sequence ID" value="MTE91375.1"/>
    <property type="molecule type" value="Genomic_DNA"/>
</dbReference>
<comment type="catalytic activity">
    <reaction evidence="7">
        <text>L-tyrosyl-[protein] + ATP = O-(5'-adenylyl)-L-tyrosyl-[protein] + diphosphate</text>
        <dbReference type="Rhea" id="RHEA:54288"/>
        <dbReference type="Rhea" id="RHEA-COMP:10136"/>
        <dbReference type="Rhea" id="RHEA-COMP:13846"/>
        <dbReference type="ChEBI" id="CHEBI:30616"/>
        <dbReference type="ChEBI" id="CHEBI:33019"/>
        <dbReference type="ChEBI" id="CHEBI:46858"/>
        <dbReference type="ChEBI" id="CHEBI:83624"/>
        <dbReference type="EC" id="2.7.7.108"/>
    </reaction>
</comment>
<reference evidence="10 16" key="3">
    <citation type="submission" date="2020-06" db="EMBL/GenBank/DDBJ databases">
        <title>Whole-genome sequencing of blaNDM-5 positive Escherichia coli isolated from a Japanese patient with no history of travel abroad.</title>
        <authorList>
            <person name="Ito Y."/>
            <person name="Aoki K."/>
            <person name="Nakayama N."/>
            <person name="Ohtsuka M."/>
            <person name="Ota M."/>
            <person name="Kaneko N."/>
            <person name="Yoshida M."/>
            <person name="Ishii Y."/>
            <person name="Tateda K."/>
            <person name="Matsuse H."/>
        </authorList>
    </citation>
    <scope>NUCLEOTIDE SEQUENCE [LARGE SCALE GENOMIC DNA]</scope>
    <source>
        <strain evidence="10 16">TUM18780</strain>
        <plasmid evidence="10">pMTY18780-4</plasmid>
        <plasmid evidence="16">pmty18780-4 dna</plasmid>
    </source>
</reference>
<keyword evidence="1" id="KW-0808">Transferase</keyword>
<dbReference type="InterPro" id="IPR040782">
    <property type="entry name" value="KfrB"/>
</dbReference>
<evidence type="ECO:0000313" key="14">
    <source>
        <dbReference type="Proteomes" id="UP000382540"/>
    </source>
</evidence>
<dbReference type="EMBL" id="AAAGZE010000028">
    <property type="protein sequence ID" value="EAC1532948.1"/>
    <property type="molecule type" value="Genomic_DNA"/>
</dbReference>
<dbReference type="EC" id="2.7.7.108" evidence="5"/>